<organism evidence="1">
    <name type="scientific">Arundo donax</name>
    <name type="common">Giant reed</name>
    <name type="synonym">Donax arundinaceus</name>
    <dbReference type="NCBI Taxonomy" id="35708"/>
    <lineage>
        <taxon>Eukaryota</taxon>
        <taxon>Viridiplantae</taxon>
        <taxon>Streptophyta</taxon>
        <taxon>Embryophyta</taxon>
        <taxon>Tracheophyta</taxon>
        <taxon>Spermatophyta</taxon>
        <taxon>Magnoliopsida</taxon>
        <taxon>Liliopsida</taxon>
        <taxon>Poales</taxon>
        <taxon>Poaceae</taxon>
        <taxon>PACMAD clade</taxon>
        <taxon>Arundinoideae</taxon>
        <taxon>Arundineae</taxon>
        <taxon>Arundo</taxon>
    </lineage>
</organism>
<sequence>MLNKLFCPISPNLTIQSAFPFSIHPTAIPLHKNLIFLF</sequence>
<reference evidence="1" key="2">
    <citation type="journal article" date="2015" name="Data Brief">
        <title>Shoot transcriptome of the giant reed, Arundo donax.</title>
        <authorList>
            <person name="Barrero R.A."/>
            <person name="Guerrero F.D."/>
            <person name="Moolhuijzen P."/>
            <person name="Goolsby J.A."/>
            <person name="Tidwell J."/>
            <person name="Bellgard S.E."/>
            <person name="Bellgard M.I."/>
        </authorList>
    </citation>
    <scope>NUCLEOTIDE SEQUENCE</scope>
    <source>
        <tissue evidence="1">Shoot tissue taken approximately 20 cm above the soil surface</tissue>
    </source>
</reference>
<protein>
    <submittedName>
        <fullName evidence="1">Uncharacterized protein</fullName>
    </submittedName>
</protein>
<dbReference type="EMBL" id="GBRH01237167">
    <property type="protein sequence ID" value="JAD60728.1"/>
    <property type="molecule type" value="Transcribed_RNA"/>
</dbReference>
<reference evidence="1" key="1">
    <citation type="submission" date="2014-09" db="EMBL/GenBank/DDBJ databases">
        <authorList>
            <person name="Magalhaes I.L.F."/>
            <person name="Oliveira U."/>
            <person name="Santos F.R."/>
            <person name="Vidigal T.H.D.A."/>
            <person name="Brescovit A.D."/>
            <person name="Santos A.J."/>
        </authorList>
    </citation>
    <scope>NUCLEOTIDE SEQUENCE</scope>
    <source>
        <tissue evidence="1">Shoot tissue taken approximately 20 cm above the soil surface</tissue>
    </source>
</reference>
<proteinExistence type="predicted"/>
<name>A0A0A9BF13_ARUDO</name>
<dbReference type="AlphaFoldDB" id="A0A0A9BF13"/>
<accession>A0A0A9BF13</accession>
<evidence type="ECO:0000313" key="1">
    <source>
        <dbReference type="EMBL" id="JAD60728.1"/>
    </source>
</evidence>